<evidence type="ECO:0000256" key="1">
    <source>
        <dbReference type="PROSITE-ProRule" id="PRU00023"/>
    </source>
</evidence>
<dbReference type="InterPro" id="IPR036770">
    <property type="entry name" value="Ankyrin_rpt-contain_sf"/>
</dbReference>
<feature type="repeat" description="ANK" evidence="1">
    <location>
        <begin position="241"/>
        <end position="273"/>
    </location>
</feature>
<name>A0ABQ8SQ86_PERAM</name>
<evidence type="ECO:0000313" key="4">
    <source>
        <dbReference type="Proteomes" id="UP001148838"/>
    </source>
</evidence>
<feature type="repeat" description="ANK" evidence="1">
    <location>
        <begin position="48"/>
        <end position="80"/>
    </location>
</feature>
<dbReference type="SUPFAM" id="SSF48403">
    <property type="entry name" value="Ankyrin repeat"/>
    <property type="match status" value="1"/>
</dbReference>
<dbReference type="PANTHER" id="PTHR22677">
    <property type="entry name" value="ANKYRIN REPEAT DOMAIN-CONTAINING PROTEIN 60"/>
    <property type="match status" value="1"/>
</dbReference>
<keyword evidence="1" id="KW-0040">ANK repeat</keyword>
<gene>
    <name evidence="3" type="ORF">ANN_18978</name>
</gene>
<feature type="repeat" description="ANK" evidence="1">
    <location>
        <begin position="461"/>
        <end position="493"/>
    </location>
</feature>
<feature type="repeat" description="ANK" evidence="1">
    <location>
        <begin position="15"/>
        <end position="47"/>
    </location>
</feature>
<organism evidence="3 4">
    <name type="scientific">Periplaneta americana</name>
    <name type="common">American cockroach</name>
    <name type="synonym">Blatta americana</name>
    <dbReference type="NCBI Taxonomy" id="6978"/>
    <lineage>
        <taxon>Eukaryota</taxon>
        <taxon>Metazoa</taxon>
        <taxon>Ecdysozoa</taxon>
        <taxon>Arthropoda</taxon>
        <taxon>Hexapoda</taxon>
        <taxon>Insecta</taxon>
        <taxon>Pterygota</taxon>
        <taxon>Neoptera</taxon>
        <taxon>Polyneoptera</taxon>
        <taxon>Dictyoptera</taxon>
        <taxon>Blattodea</taxon>
        <taxon>Blattoidea</taxon>
        <taxon>Blattidae</taxon>
        <taxon>Blattinae</taxon>
        <taxon>Periplaneta</taxon>
    </lineage>
</organism>
<protein>
    <submittedName>
        <fullName evidence="3">Uncharacterized protein</fullName>
    </submittedName>
</protein>
<dbReference type="PANTHER" id="PTHR22677:SF4">
    <property type="entry name" value="USHER SYNDROME TYPE-1G PROTEIN-LIKE PROTEIN"/>
    <property type="match status" value="1"/>
</dbReference>
<dbReference type="PROSITE" id="PS50088">
    <property type="entry name" value="ANK_REPEAT"/>
    <property type="match status" value="5"/>
</dbReference>
<dbReference type="Pfam" id="PF12796">
    <property type="entry name" value="Ank_2"/>
    <property type="match status" value="3"/>
</dbReference>
<proteinExistence type="predicted"/>
<evidence type="ECO:0000256" key="2">
    <source>
        <dbReference type="SAM" id="Coils"/>
    </source>
</evidence>
<evidence type="ECO:0000313" key="3">
    <source>
        <dbReference type="EMBL" id="KAJ4436347.1"/>
    </source>
</evidence>
<dbReference type="PROSITE" id="PS50297">
    <property type="entry name" value="ANK_REP_REGION"/>
    <property type="match status" value="5"/>
</dbReference>
<dbReference type="InterPro" id="IPR039323">
    <property type="entry name" value="ANKRD_45/46/60"/>
</dbReference>
<dbReference type="Gene3D" id="1.25.40.20">
    <property type="entry name" value="Ankyrin repeat-containing domain"/>
    <property type="match status" value="3"/>
</dbReference>
<keyword evidence="2" id="KW-0175">Coiled coil</keyword>
<dbReference type="Proteomes" id="UP001148838">
    <property type="component" value="Unassembled WGS sequence"/>
</dbReference>
<comment type="caution">
    <text evidence="3">The sequence shown here is derived from an EMBL/GenBank/DDBJ whole genome shotgun (WGS) entry which is preliminary data.</text>
</comment>
<dbReference type="SMART" id="SM00248">
    <property type="entry name" value="ANK"/>
    <property type="match status" value="7"/>
</dbReference>
<feature type="coiled-coil region" evidence="2">
    <location>
        <begin position="761"/>
        <end position="788"/>
    </location>
</feature>
<reference evidence="3 4" key="1">
    <citation type="journal article" date="2022" name="Allergy">
        <title>Genome assembly and annotation of Periplaneta americana reveal a comprehensive cockroach allergen profile.</title>
        <authorList>
            <person name="Wang L."/>
            <person name="Xiong Q."/>
            <person name="Saelim N."/>
            <person name="Wang L."/>
            <person name="Nong W."/>
            <person name="Wan A.T."/>
            <person name="Shi M."/>
            <person name="Liu X."/>
            <person name="Cao Q."/>
            <person name="Hui J.H.L."/>
            <person name="Sookrung N."/>
            <person name="Leung T.F."/>
            <person name="Tungtrongchitr A."/>
            <person name="Tsui S.K.W."/>
        </authorList>
    </citation>
    <scope>NUCLEOTIDE SEQUENCE [LARGE SCALE GENOMIC DNA]</scope>
    <source>
        <strain evidence="3">PWHHKU_190912</strain>
    </source>
</reference>
<sequence>MPVTSLTTYLMEELIGTTALFFAAQGGFLDIAQILLDKGAPVDSPSVDGGTPLFVACQCGHMDVVKELVARGAKVNTHMKVEKLLSSSLLSKNLKVRIYKTVILPVVLYGYESWTLTLREEHRLRVFENKVLRKIFGAKRDEVTGEWRKLHNTELHALYSSPDIIRNIKSRRLRWAGHVACMGESRNSYRVLVGTPEGKKPLGRPRRRWEDNIKMDLREVGYDYRDWINLAQDRDQWRAYDRATPLFIAAQNGHFKILMFLLAQGAEPDSRRTDGATPLWIAAQMGHDHIVRQLLKVGANVDANRHDGATALFKASHKGHSSVIDELLKYKPSLGLLPVKEVHREMRPLHGENYLSRKAMFNWIQEFNKGQQSVRDWEQPGRPAEVSTEATVQCVEHIIHNDQRVIIDDVACAVGCLHGTAYNIMHEQLKFHKVCARWVPLLVRGIQNEQNEPLLAAPQSNGESALHAAALFGHVPVVKQLISAGADSTMRNQEGATPLQLAREAKQASVVEYLSSLSAERANDNRNSAQLSSEICENENPKKRRKVEGIQTRVAAAKEVCEFDKDKLKTELTVLYQRQEFRNISDAVKLLQFLLSENLQAPFSEVVKLLPVCIAITIPMTTSEPERDNAGEMSPGSNTESYPAFAHIELRENPGKNLNQVTCPDQESNPGHLVSWSDALTVTPQVWTLLIIFKEKFIVILAEYTVYVASWLHYECCEDSNESRADDLWYCGDQCLTDNALLNINYQKKTAEDIASVWEIVNILQSDINELKRQNDLLKKENLAQAKNMDDLIKTVSNSN</sequence>
<keyword evidence="4" id="KW-1185">Reference proteome</keyword>
<feature type="repeat" description="ANK" evidence="1">
    <location>
        <begin position="274"/>
        <end position="306"/>
    </location>
</feature>
<dbReference type="EMBL" id="JAJSOF020000023">
    <property type="protein sequence ID" value="KAJ4436347.1"/>
    <property type="molecule type" value="Genomic_DNA"/>
</dbReference>
<dbReference type="InterPro" id="IPR002110">
    <property type="entry name" value="Ankyrin_rpt"/>
</dbReference>
<accession>A0ABQ8SQ86</accession>